<dbReference type="OrthoDB" id="10562556at2759"/>
<dbReference type="Proteomes" id="UP000634136">
    <property type="component" value="Unassembled WGS sequence"/>
</dbReference>
<accession>A0A834T4Y0</accession>
<name>A0A834T4Y0_9FABA</name>
<evidence type="ECO:0000313" key="2">
    <source>
        <dbReference type="Proteomes" id="UP000634136"/>
    </source>
</evidence>
<comment type="caution">
    <text evidence="1">The sequence shown here is derived from an EMBL/GenBank/DDBJ whole genome shotgun (WGS) entry which is preliminary data.</text>
</comment>
<dbReference type="AlphaFoldDB" id="A0A834T4Y0"/>
<protein>
    <submittedName>
        <fullName evidence="1">Uncharacterized protein</fullName>
    </submittedName>
</protein>
<dbReference type="EMBL" id="JAAIUW010000011">
    <property type="protein sequence ID" value="KAF7809684.1"/>
    <property type="molecule type" value="Genomic_DNA"/>
</dbReference>
<evidence type="ECO:0000313" key="1">
    <source>
        <dbReference type="EMBL" id="KAF7809684.1"/>
    </source>
</evidence>
<gene>
    <name evidence="1" type="ORF">G2W53_036427</name>
</gene>
<proteinExistence type="predicted"/>
<keyword evidence="2" id="KW-1185">Reference proteome</keyword>
<sequence length="209" mass="23458">MHNGIVVGDGLLLRGQGQAISVNSMRWRFCSVYAKMDYLITGFTSFTPPCARHLLGGLRERAHHALTGYGNESTRSRSGESKHVTHIHLTRLHPIRQLPREAVEKVGHRQLKRVQPELHSGARPPTRPERNELEIAPLEIRHALLQEPRRPKGVRFVPRVPVPPNGPGVDHHARLLGNEVAGNLGVLRRLVEEQGDWRVEAQCLLQGAF</sequence>
<organism evidence="1 2">
    <name type="scientific">Senna tora</name>
    <dbReference type="NCBI Taxonomy" id="362788"/>
    <lineage>
        <taxon>Eukaryota</taxon>
        <taxon>Viridiplantae</taxon>
        <taxon>Streptophyta</taxon>
        <taxon>Embryophyta</taxon>
        <taxon>Tracheophyta</taxon>
        <taxon>Spermatophyta</taxon>
        <taxon>Magnoliopsida</taxon>
        <taxon>eudicotyledons</taxon>
        <taxon>Gunneridae</taxon>
        <taxon>Pentapetalae</taxon>
        <taxon>rosids</taxon>
        <taxon>fabids</taxon>
        <taxon>Fabales</taxon>
        <taxon>Fabaceae</taxon>
        <taxon>Caesalpinioideae</taxon>
        <taxon>Cassia clade</taxon>
        <taxon>Senna</taxon>
    </lineage>
</organism>
<reference evidence="1" key="1">
    <citation type="submission" date="2020-09" db="EMBL/GenBank/DDBJ databases">
        <title>Genome-Enabled Discovery of Anthraquinone Biosynthesis in Senna tora.</title>
        <authorList>
            <person name="Kang S.-H."/>
            <person name="Pandey R.P."/>
            <person name="Lee C.-M."/>
            <person name="Sim J.-S."/>
            <person name="Jeong J.-T."/>
            <person name="Choi B.-S."/>
            <person name="Jung M."/>
            <person name="Ginzburg D."/>
            <person name="Zhao K."/>
            <person name="Won S.Y."/>
            <person name="Oh T.-J."/>
            <person name="Yu Y."/>
            <person name="Kim N.-H."/>
            <person name="Lee O.R."/>
            <person name="Lee T.-H."/>
            <person name="Bashyal P."/>
            <person name="Kim T.-S."/>
            <person name="Lee W.-H."/>
            <person name="Kawkins C."/>
            <person name="Kim C.-K."/>
            <person name="Kim J.S."/>
            <person name="Ahn B.O."/>
            <person name="Rhee S.Y."/>
            <person name="Sohng J.K."/>
        </authorList>
    </citation>
    <scope>NUCLEOTIDE SEQUENCE</scope>
    <source>
        <tissue evidence="1">Leaf</tissue>
    </source>
</reference>